<dbReference type="Gene3D" id="1.10.418.10">
    <property type="entry name" value="Calponin-like domain"/>
    <property type="match status" value="1"/>
</dbReference>
<feature type="domain" description="Calponin-homology (CH)" evidence="2">
    <location>
        <begin position="5"/>
        <end position="110"/>
    </location>
</feature>
<evidence type="ECO:0000259" key="2">
    <source>
        <dbReference type="PROSITE" id="PS50021"/>
    </source>
</evidence>
<dbReference type="InterPro" id="IPR010441">
    <property type="entry name" value="CH_2"/>
</dbReference>
<dbReference type="PROSITE" id="PS50021">
    <property type="entry name" value="CH"/>
    <property type="match status" value="1"/>
</dbReference>
<dbReference type="Proteomes" id="UP001470230">
    <property type="component" value="Unassembled WGS sequence"/>
</dbReference>
<comment type="caution">
    <text evidence="3">The sequence shown here is derived from an EMBL/GenBank/DDBJ whole genome shotgun (WGS) entry which is preliminary data.</text>
</comment>
<keyword evidence="3" id="KW-0969">Cilium</keyword>
<evidence type="ECO:0000256" key="1">
    <source>
        <dbReference type="SAM" id="Coils"/>
    </source>
</evidence>
<keyword evidence="1" id="KW-0175">Coiled coil</keyword>
<gene>
    <name evidence="3" type="ORF">M9Y10_008467</name>
</gene>
<dbReference type="InterPro" id="IPR001715">
    <property type="entry name" value="CH_dom"/>
</dbReference>
<dbReference type="SUPFAM" id="SSF47576">
    <property type="entry name" value="Calponin-homology domain, CH-domain"/>
    <property type="match status" value="1"/>
</dbReference>
<sequence length="193" mass="22479">MTLSDQQLQELYKWVDQIPLSRRKKNLPRDFSDAVLMAEVVAHYFPRMVELYNYDQGLKFETKVYNWKTLNARVLKKLNYSLDTETINNLANAKPGTIEQVLFEVRQAIEAKIALDQKQLAENDDTGSLEEEIEAAKTATDRRILDDKLKQVKDQAAKIEQLENQISQIEELIQMKDERIAQLSGHQRRQSNK</sequence>
<dbReference type="PANTHER" id="PTHR12509:SF9">
    <property type="entry name" value="SPERM FLAGELLAR PROTEIN 1 ISOFORM X1"/>
    <property type="match status" value="1"/>
</dbReference>
<dbReference type="InterPro" id="IPR036872">
    <property type="entry name" value="CH_dom_sf"/>
</dbReference>
<keyword evidence="3" id="KW-0966">Cell projection</keyword>
<keyword evidence="4" id="KW-1185">Reference proteome</keyword>
<organism evidence="3 4">
    <name type="scientific">Tritrichomonas musculus</name>
    <dbReference type="NCBI Taxonomy" id="1915356"/>
    <lineage>
        <taxon>Eukaryota</taxon>
        <taxon>Metamonada</taxon>
        <taxon>Parabasalia</taxon>
        <taxon>Tritrichomonadida</taxon>
        <taxon>Tritrichomonadidae</taxon>
        <taxon>Tritrichomonas</taxon>
    </lineage>
</organism>
<evidence type="ECO:0000313" key="3">
    <source>
        <dbReference type="EMBL" id="KAK8870581.1"/>
    </source>
</evidence>
<dbReference type="EMBL" id="JAPFFF010000014">
    <property type="protein sequence ID" value="KAK8870581.1"/>
    <property type="molecule type" value="Genomic_DNA"/>
</dbReference>
<dbReference type="Pfam" id="PF06294">
    <property type="entry name" value="CH_2"/>
    <property type="match status" value="1"/>
</dbReference>
<dbReference type="InterPro" id="IPR052111">
    <property type="entry name" value="Spermatogenesis_Ciliary_MAP"/>
</dbReference>
<protein>
    <submittedName>
        <fullName evidence="3">Sperm flagellar protein 1</fullName>
    </submittedName>
</protein>
<dbReference type="PANTHER" id="PTHR12509">
    <property type="entry name" value="SPERMATOGENESIS-ASSOCIATED 4-RELATED"/>
    <property type="match status" value="1"/>
</dbReference>
<keyword evidence="3" id="KW-0282">Flagellum</keyword>
<reference evidence="3 4" key="1">
    <citation type="submission" date="2024-04" db="EMBL/GenBank/DDBJ databases">
        <title>Tritrichomonas musculus Genome.</title>
        <authorList>
            <person name="Alves-Ferreira E."/>
            <person name="Grigg M."/>
            <person name="Lorenzi H."/>
            <person name="Galac M."/>
        </authorList>
    </citation>
    <scope>NUCLEOTIDE SEQUENCE [LARGE SCALE GENOMIC DNA]</scope>
    <source>
        <strain evidence="3 4">EAF2021</strain>
    </source>
</reference>
<evidence type="ECO:0000313" key="4">
    <source>
        <dbReference type="Proteomes" id="UP001470230"/>
    </source>
</evidence>
<accession>A0ABR2IZ50</accession>
<feature type="coiled-coil region" evidence="1">
    <location>
        <begin position="142"/>
        <end position="179"/>
    </location>
</feature>
<name>A0ABR2IZ50_9EUKA</name>
<proteinExistence type="predicted"/>